<reference evidence="1 2" key="1">
    <citation type="journal article" date="2013" name="Genome Biol.">
        <title>The genome sequence of the most widely cultivated cacao type and its use to identify candidate genes regulating pod color.</title>
        <authorList>
            <person name="Motamayor J.C."/>
            <person name="Mockaitis K."/>
            <person name="Schmutz J."/>
            <person name="Haiminen N."/>
            <person name="Iii D.L."/>
            <person name="Cornejo O."/>
            <person name="Findley S.D."/>
            <person name="Zheng P."/>
            <person name="Utro F."/>
            <person name="Royaert S."/>
            <person name="Saski C."/>
            <person name="Jenkins J."/>
            <person name="Podicheti R."/>
            <person name="Zhao M."/>
            <person name="Scheffler B.E."/>
            <person name="Stack J.C."/>
            <person name="Feltus F.A."/>
            <person name="Mustiga G.M."/>
            <person name="Amores F."/>
            <person name="Phillips W."/>
            <person name="Marelli J.P."/>
            <person name="May G.D."/>
            <person name="Shapiro H."/>
            <person name="Ma J."/>
            <person name="Bustamante C.D."/>
            <person name="Schnell R.J."/>
            <person name="Main D."/>
            <person name="Gilbert D."/>
            <person name="Parida L."/>
            <person name="Kuhn D.N."/>
        </authorList>
    </citation>
    <scope>NUCLEOTIDE SEQUENCE [LARGE SCALE GENOMIC DNA]</scope>
    <source>
        <strain evidence="2">cv. Matina 1-6</strain>
    </source>
</reference>
<sequence>MSQAMGSASGLLSWWDEEFFKMEKVIMDQRFILTVGSMNGLNLRVRIGNIYVHNVDSEGDALWETLRGIFSEENVPWCIGANFNVVRYAEKRIGVESKKKPMVEFAEFIEDCGFTDLPMTRGKYT</sequence>
<protein>
    <submittedName>
        <fullName evidence="1">Uncharacterized protein</fullName>
    </submittedName>
</protein>
<accession>A0A061F6X1</accession>
<evidence type="ECO:0000313" key="2">
    <source>
        <dbReference type="Proteomes" id="UP000026915"/>
    </source>
</evidence>
<dbReference type="HOGENOM" id="CLU_1996721_0_0_1"/>
<dbReference type="EMBL" id="CM001883">
    <property type="protein sequence ID" value="EOY10229.1"/>
    <property type="molecule type" value="Genomic_DNA"/>
</dbReference>
<organism evidence="1 2">
    <name type="scientific">Theobroma cacao</name>
    <name type="common">Cacao</name>
    <name type="synonym">Cocoa</name>
    <dbReference type="NCBI Taxonomy" id="3641"/>
    <lineage>
        <taxon>Eukaryota</taxon>
        <taxon>Viridiplantae</taxon>
        <taxon>Streptophyta</taxon>
        <taxon>Embryophyta</taxon>
        <taxon>Tracheophyta</taxon>
        <taxon>Spermatophyta</taxon>
        <taxon>Magnoliopsida</taxon>
        <taxon>eudicotyledons</taxon>
        <taxon>Gunneridae</taxon>
        <taxon>Pentapetalae</taxon>
        <taxon>rosids</taxon>
        <taxon>malvids</taxon>
        <taxon>Malvales</taxon>
        <taxon>Malvaceae</taxon>
        <taxon>Byttnerioideae</taxon>
        <taxon>Theobroma</taxon>
    </lineage>
</organism>
<proteinExistence type="predicted"/>
<dbReference type="AlphaFoldDB" id="A0A061F6X1"/>
<dbReference type="OMA" id="PWCIGAN"/>
<dbReference type="InterPro" id="IPR036691">
    <property type="entry name" value="Endo/exonu/phosph_ase_sf"/>
</dbReference>
<evidence type="ECO:0000313" key="1">
    <source>
        <dbReference type="EMBL" id="EOY10229.1"/>
    </source>
</evidence>
<dbReference type="Gramene" id="EOY10229">
    <property type="protein sequence ID" value="EOY10229"/>
    <property type="gene ID" value="TCM_025583"/>
</dbReference>
<name>A0A061F6X1_THECC</name>
<gene>
    <name evidence="1" type="ORF">TCM_025583</name>
</gene>
<keyword evidence="2" id="KW-1185">Reference proteome</keyword>
<dbReference type="Gene3D" id="3.60.10.10">
    <property type="entry name" value="Endonuclease/exonuclease/phosphatase"/>
    <property type="match status" value="1"/>
</dbReference>
<dbReference type="SUPFAM" id="SSF56219">
    <property type="entry name" value="DNase I-like"/>
    <property type="match status" value="1"/>
</dbReference>
<dbReference type="InParanoid" id="A0A061F6X1"/>
<dbReference type="Proteomes" id="UP000026915">
    <property type="component" value="Chromosome 5"/>
</dbReference>